<evidence type="ECO:0000313" key="10">
    <source>
        <dbReference type="Proteomes" id="UP000655225"/>
    </source>
</evidence>
<dbReference type="InterPro" id="IPR058922">
    <property type="entry name" value="WHD_DRP"/>
</dbReference>
<dbReference type="SUPFAM" id="SSF52058">
    <property type="entry name" value="L domain-like"/>
    <property type="match status" value="1"/>
</dbReference>
<dbReference type="Gene3D" id="3.80.10.10">
    <property type="entry name" value="Ribonuclease Inhibitor"/>
    <property type="match status" value="2"/>
</dbReference>
<sequence>MDVASPIVDLLSRLWDCIARHTSYIRKLQENLSSLRDAMDRLKHLKNDVNTKLDLAQVQQMRPREEVIFWIQSVEAMEGQVNGIVEKGTQQISNRCLGGCCPKNCWSSYKVGKRVVKKLTVVEGLRSTGNFNDVADILPPADVEAMPSRPTVGMDLMFENVWRCLREEDQVGIIGLYGMGGVGKTTLLTKINNEFLHHGNHDFKMVIWVVVSKEFNLKRIQKDIGERVGLLFSEDVSQATCASRIFNALSKIKFVLLLDDIWDRVDFQAVGIPLPNSENKSKVIFTTRSKAVCGRMEAQKKIKVECLGWDEAWDLFQIMVGEEALNSHPDIPKLAKSVVKECAGLPLAINTIGRDMASNKTPQEWNHAITVLKKSASEFSGMEDEVLSLLKFSYDSLPNGTLQSCFLYCSLFPEDFNISKKNLIEYWIGEGFIVEYDNMNEAINQGHYIIETLKQACLLEGGLNEDFQVKMHDVIRDLALWIACECGRKRDKLLVKAGFGLIEAPEVEKWEEAERISLIENNIKKLRENPMCPILVTLLLNKNRKLVSISNGFFKSMTSLRVLDLSGSSINDFPMEITELVELQYLNLSYTNIETVPDELKILVKLKYLNLEYTTRLKRIPIKAISRLPRLQVLNLYNSSVGDSELEEGWRGANLEEFEFLRHLQAFGITITTVSALQSLSKCQKLSRCTNNLLIYMCPGLISFPLSPLTLGDMKCLEKFEISSCSDLEELIASSVVAGEGENGFTSSLERLYVVGLPKLKMVRTVARHPCFQKLSILLIERCDALKDLTWLLGVRSLRTLHLDRCKEIEEVICGGVATVEEELITFSGLRFLYLGSLPRLKSICRHALPFPSLEWIKVYDCLKLKKLPLDSNSGKNTLNRIVGQKQWWDQLEWEDEFIKSVFEPYLRSN</sequence>
<evidence type="ECO:0000256" key="4">
    <source>
        <dbReference type="ARBA" id="ARBA00022840"/>
    </source>
</evidence>
<dbReference type="PRINTS" id="PR00364">
    <property type="entry name" value="DISEASERSIST"/>
</dbReference>
<feature type="domain" description="Disease resistance R13L4/SHOC-2-like LRR" evidence="8">
    <location>
        <begin position="522"/>
        <end position="836"/>
    </location>
</feature>
<dbReference type="FunFam" id="3.40.50.300:FF:001091">
    <property type="entry name" value="Probable disease resistance protein At1g61300"/>
    <property type="match status" value="1"/>
</dbReference>
<reference evidence="9 10" key="1">
    <citation type="submission" date="2020-04" db="EMBL/GenBank/DDBJ databases">
        <title>Plant Genome Project.</title>
        <authorList>
            <person name="Zhang R.-G."/>
        </authorList>
    </citation>
    <scope>NUCLEOTIDE SEQUENCE [LARGE SCALE GENOMIC DNA]</scope>
    <source>
        <strain evidence="9">YNK0</strain>
        <tissue evidence="9">Leaf</tissue>
    </source>
</reference>
<dbReference type="PANTHER" id="PTHR33463">
    <property type="entry name" value="NB-ARC DOMAIN-CONTAINING PROTEIN-RELATED"/>
    <property type="match status" value="1"/>
</dbReference>
<keyword evidence="10" id="KW-1185">Reference proteome</keyword>
<evidence type="ECO:0000256" key="3">
    <source>
        <dbReference type="ARBA" id="ARBA00022821"/>
    </source>
</evidence>
<dbReference type="FunFam" id="1.10.8.430:FF:000003">
    <property type="entry name" value="Probable disease resistance protein At5g66910"/>
    <property type="match status" value="1"/>
</dbReference>
<dbReference type="Pfam" id="PF00931">
    <property type="entry name" value="NB-ARC"/>
    <property type="match status" value="1"/>
</dbReference>
<dbReference type="Gene3D" id="1.10.8.430">
    <property type="entry name" value="Helical domain of apoptotic protease-activating factors"/>
    <property type="match status" value="1"/>
</dbReference>
<dbReference type="OMA" id="LYICGHY"/>
<evidence type="ECO:0000256" key="1">
    <source>
        <dbReference type="ARBA" id="ARBA00008894"/>
    </source>
</evidence>
<dbReference type="InterPro" id="IPR050905">
    <property type="entry name" value="Plant_NBS-LRR"/>
</dbReference>
<evidence type="ECO:0000256" key="2">
    <source>
        <dbReference type="ARBA" id="ARBA00022737"/>
    </source>
</evidence>
<name>A0A834YSW8_TETSI</name>
<keyword evidence="5" id="KW-0175">Coiled coil</keyword>
<dbReference type="Proteomes" id="UP000655225">
    <property type="component" value="Unassembled WGS sequence"/>
</dbReference>
<dbReference type="InterPro" id="IPR042197">
    <property type="entry name" value="Apaf_helical"/>
</dbReference>
<dbReference type="OrthoDB" id="664960at2759"/>
<protein>
    <submittedName>
        <fullName evidence="9">Uncharacterized protein</fullName>
    </submittedName>
</protein>
<evidence type="ECO:0000259" key="7">
    <source>
        <dbReference type="Pfam" id="PF23559"/>
    </source>
</evidence>
<dbReference type="SUPFAM" id="SSF52540">
    <property type="entry name" value="P-loop containing nucleoside triphosphate hydrolases"/>
    <property type="match status" value="1"/>
</dbReference>
<organism evidence="9 10">
    <name type="scientific">Tetracentron sinense</name>
    <name type="common">Spur-leaf</name>
    <dbReference type="NCBI Taxonomy" id="13715"/>
    <lineage>
        <taxon>Eukaryota</taxon>
        <taxon>Viridiplantae</taxon>
        <taxon>Streptophyta</taxon>
        <taxon>Embryophyta</taxon>
        <taxon>Tracheophyta</taxon>
        <taxon>Spermatophyta</taxon>
        <taxon>Magnoliopsida</taxon>
        <taxon>Trochodendrales</taxon>
        <taxon>Trochodendraceae</taxon>
        <taxon>Tetracentron</taxon>
    </lineage>
</organism>
<accession>A0A834YSW8</accession>
<dbReference type="GO" id="GO:0043531">
    <property type="term" value="F:ADP binding"/>
    <property type="evidence" value="ECO:0007669"/>
    <property type="project" value="InterPro"/>
</dbReference>
<proteinExistence type="inferred from homology"/>
<dbReference type="GO" id="GO:0005524">
    <property type="term" value="F:ATP binding"/>
    <property type="evidence" value="ECO:0007669"/>
    <property type="project" value="UniProtKB-KW"/>
</dbReference>
<dbReference type="Pfam" id="PF23559">
    <property type="entry name" value="WHD_DRP"/>
    <property type="match status" value="1"/>
</dbReference>
<evidence type="ECO:0000256" key="5">
    <source>
        <dbReference type="SAM" id="Coils"/>
    </source>
</evidence>
<evidence type="ECO:0000313" key="9">
    <source>
        <dbReference type="EMBL" id="KAF8392078.1"/>
    </source>
</evidence>
<dbReference type="PANTHER" id="PTHR33463:SF220">
    <property type="entry name" value="NB-ARC DOMAIN-CONTAINING PROTEIN"/>
    <property type="match status" value="1"/>
</dbReference>
<feature type="domain" description="Disease resistance protein winged helix" evidence="7">
    <location>
        <begin position="411"/>
        <end position="479"/>
    </location>
</feature>
<dbReference type="InterPro" id="IPR027417">
    <property type="entry name" value="P-loop_NTPase"/>
</dbReference>
<keyword evidence="4" id="KW-0067">ATP-binding</keyword>
<dbReference type="InterPro" id="IPR036388">
    <property type="entry name" value="WH-like_DNA-bd_sf"/>
</dbReference>
<dbReference type="AlphaFoldDB" id="A0A834YSW8"/>
<keyword evidence="4" id="KW-0547">Nucleotide-binding</keyword>
<dbReference type="InterPro" id="IPR055414">
    <property type="entry name" value="LRR_R13L4/SHOC2-like"/>
</dbReference>
<comment type="similarity">
    <text evidence="1">Belongs to the disease resistance NB-LRR family.</text>
</comment>
<dbReference type="Pfam" id="PF23598">
    <property type="entry name" value="LRR_14"/>
    <property type="match status" value="1"/>
</dbReference>
<evidence type="ECO:0000259" key="8">
    <source>
        <dbReference type="Pfam" id="PF23598"/>
    </source>
</evidence>
<feature type="domain" description="NB-ARC" evidence="6">
    <location>
        <begin position="157"/>
        <end position="324"/>
    </location>
</feature>
<keyword evidence="2" id="KW-0677">Repeat</keyword>
<dbReference type="InterPro" id="IPR032675">
    <property type="entry name" value="LRR_dom_sf"/>
</dbReference>
<evidence type="ECO:0000259" key="6">
    <source>
        <dbReference type="Pfam" id="PF00931"/>
    </source>
</evidence>
<dbReference type="Gene3D" id="3.40.50.300">
    <property type="entry name" value="P-loop containing nucleotide triphosphate hydrolases"/>
    <property type="match status" value="1"/>
</dbReference>
<dbReference type="GO" id="GO:0006952">
    <property type="term" value="P:defense response"/>
    <property type="evidence" value="ECO:0007669"/>
    <property type="project" value="UniProtKB-KW"/>
</dbReference>
<dbReference type="Gene3D" id="1.10.10.10">
    <property type="entry name" value="Winged helix-like DNA-binding domain superfamily/Winged helix DNA-binding domain"/>
    <property type="match status" value="1"/>
</dbReference>
<comment type="caution">
    <text evidence="9">The sequence shown here is derived from an EMBL/GenBank/DDBJ whole genome shotgun (WGS) entry which is preliminary data.</text>
</comment>
<dbReference type="InterPro" id="IPR002182">
    <property type="entry name" value="NB-ARC"/>
</dbReference>
<gene>
    <name evidence="9" type="ORF">HHK36_022419</name>
</gene>
<keyword evidence="3" id="KW-0611">Plant defense</keyword>
<feature type="coiled-coil region" evidence="5">
    <location>
        <begin position="25"/>
        <end position="52"/>
    </location>
</feature>
<dbReference type="FunFam" id="1.10.10.10:FF:000322">
    <property type="entry name" value="Probable disease resistance protein At1g63360"/>
    <property type="match status" value="1"/>
</dbReference>
<dbReference type="EMBL" id="JABCRI010000016">
    <property type="protein sequence ID" value="KAF8392078.1"/>
    <property type="molecule type" value="Genomic_DNA"/>
</dbReference>